<dbReference type="GO" id="GO:0007165">
    <property type="term" value="P:signal transduction"/>
    <property type="evidence" value="ECO:0007669"/>
    <property type="project" value="InterPro"/>
</dbReference>
<dbReference type="STRING" id="35570.A0A1I8QEZ4"/>
<feature type="compositionally biased region" description="Basic and acidic residues" evidence="2">
    <location>
        <begin position="697"/>
        <end position="711"/>
    </location>
</feature>
<evidence type="ECO:0000259" key="3">
    <source>
        <dbReference type="PROSITE" id="PS50238"/>
    </source>
</evidence>
<dbReference type="EnsemblMetazoa" id="SCAU016517-RA">
    <property type="protein sequence ID" value="SCAU016517-PA"/>
    <property type="gene ID" value="SCAU016517"/>
</dbReference>
<dbReference type="GO" id="GO:0005737">
    <property type="term" value="C:cytoplasm"/>
    <property type="evidence" value="ECO:0007669"/>
    <property type="project" value="TreeGrafter"/>
</dbReference>
<proteinExistence type="predicted"/>
<name>A0A1I8QEZ4_STOCA</name>
<feature type="region of interest" description="Disordered" evidence="2">
    <location>
        <begin position="697"/>
        <end position="734"/>
    </location>
</feature>
<feature type="compositionally biased region" description="Polar residues" evidence="2">
    <location>
        <begin position="1048"/>
        <end position="1057"/>
    </location>
</feature>
<feature type="region of interest" description="Disordered" evidence="2">
    <location>
        <begin position="786"/>
        <end position="814"/>
    </location>
</feature>
<gene>
    <name evidence="4" type="primary">106088560</name>
</gene>
<feature type="region of interest" description="Disordered" evidence="2">
    <location>
        <begin position="1319"/>
        <end position="1368"/>
    </location>
</feature>
<dbReference type="GO" id="GO:0005096">
    <property type="term" value="F:GTPase activator activity"/>
    <property type="evidence" value="ECO:0007669"/>
    <property type="project" value="UniProtKB-KW"/>
</dbReference>
<dbReference type="InterPro" id="IPR000198">
    <property type="entry name" value="RhoGAP_dom"/>
</dbReference>
<keyword evidence="5" id="KW-1185">Reference proteome</keyword>
<dbReference type="InterPro" id="IPR050729">
    <property type="entry name" value="Rho-GAP"/>
</dbReference>
<dbReference type="VEuPathDB" id="VectorBase:SCAU016517"/>
<reference evidence="5" key="1">
    <citation type="submission" date="2015-05" db="EMBL/GenBank/DDBJ databases">
        <authorList>
            <person name="Wilson R.K."/>
            <person name="Warren W.C."/>
            <person name="Olafson P."/>
        </authorList>
    </citation>
    <scope>NUCLEOTIDE SEQUENCE [LARGE SCALE GENOMIC DNA]</scope>
    <source>
        <strain evidence="5">USDA</strain>
    </source>
</reference>
<reference evidence="4" key="2">
    <citation type="submission" date="2020-05" db="UniProtKB">
        <authorList>
            <consortium name="EnsemblMetazoa"/>
        </authorList>
    </citation>
    <scope>IDENTIFICATION</scope>
    <source>
        <strain evidence="4">USDA</strain>
    </source>
</reference>
<dbReference type="PANTHER" id="PTHR23176">
    <property type="entry name" value="RHO/RAC/CDC GTPASE-ACTIVATING PROTEIN"/>
    <property type="match status" value="1"/>
</dbReference>
<feature type="compositionally biased region" description="Polar residues" evidence="2">
    <location>
        <begin position="724"/>
        <end position="734"/>
    </location>
</feature>
<dbReference type="OrthoDB" id="79452at2759"/>
<dbReference type="PANTHER" id="PTHR23176:SF129">
    <property type="entry name" value="RHO GTPASE ACTIVATING PROTEIN AT 16F, ISOFORM E-RELATED"/>
    <property type="match status" value="1"/>
</dbReference>
<dbReference type="CDD" id="cd00159">
    <property type="entry name" value="RhoGAP"/>
    <property type="match status" value="1"/>
</dbReference>
<protein>
    <recommendedName>
        <fullName evidence="3">Rho-GAP domain-containing protein</fullName>
    </recommendedName>
</protein>
<feature type="compositionally biased region" description="Basic and acidic residues" evidence="2">
    <location>
        <begin position="1085"/>
        <end position="1094"/>
    </location>
</feature>
<evidence type="ECO:0000313" key="5">
    <source>
        <dbReference type="Proteomes" id="UP000095300"/>
    </source>
</evidence>
<feature type="region of interest" description="Disordered" evidence="2">
    <location>
        <begin position="518"/>
        <end position="544"/>
    </location>
</feature>
<keyword evidence="1" id="KW-0343">GTPase activation</keyword>
<feature type="compositionally biased region" description="Polar residues" evidence="2">
    <location>
        <begin position="1068"/>
        <end position="1084"/>
    </location>
</feature>
<feature type="region of interest" description="Disordered" evidence="2">
    <location>
        <begin position="1025"/>
        <end position="1094"/>
    </location>
</feature>
<evidence type="ECO:0000256" key="1">
    <source>
        <dbReference type="ARBA" id="ARBA00022468"/>
    </source>
</evidence>
<dbReference type="Pfam" id="PF00620">
    <property type="entry name" value="RhoGAP"/>
    <property type="match status" value="1"/>
</dbReference>
<feature type="domain" description="Rho-GAP" evidence="3">
    <location>
        <begin position="1510"/>
        <end position="1695"/>
    </location>
</feature>
<dbReference type="Proteomes" id="UP000095300">
    <property type="component" value="Unassembled WGS sequence"/>
</dbReference>
<feature type="region of interest" description="Disordered" evidence="2">
    <location>
        <begin position="973"/>
        <end position="1002"/>
    </location>
</feature>
<dbReference type="InterPro" id="IPR008936">
    <property type="entry name" value="Rho_GTPase_activation_prot"/>
</dbReference>
<dbReference type="SMART" id="SM00324">
    <property type="entry name" value="RhoGAP"/>
    <property type="match status" value="1"/>
</dbReference>
<evidence type="ECO:0000256" key="2">
    <source>
        <dbReference type="SAM" id="MobiDB-lite"/>
    </source>
</evidence>
<dbReference type="EnsemblMetazoa" id="SCAU016517-RB">
    <property type="protein sequence ID" value="SCAU016517-PB"/>
    <property type="gene ID" value="SCAU016517"/>
</dbReference>
<dbReference type="KEGG" id="scac:106088560"/>
<accession>A0A1I8QEZ4</accession>
<organism evidence="4 5">
    <name type="scientific">Stomoxys calcitrans</name>
    <name type="common">Stable fly</name>
    <name type="synonym">Conops calcitrans</name>
    <dbReference type="NCBI Taxonomy" id="35570"/>
    <lineage>
        <taxon>Eukaryota</taxon>
        <taxon>Metazoa</taxon>
        <taxon>Ecdysozoa</taxon>
        <taxon>Arthropoda</taxon>
        <taxon>Hexapoda</taxon>
        <taxon>Insecta</taxon>
        <taxon>Pterygota</taxon>
        <taxon>Neoptera</taxon>
        <taxon>Endopterygota</taxon>
        <taxon>Diptera</taxon>
        <taxon>Brachycera</taxon>
        <taxon>Muscomorpha</taxon>
        <taxon>Muscoidea</taxon>
        <taxon>Muscidae</taxon>
        <taxon>Stomoxys</taxon>
    </lineage>
</organism>
<sequence length="1702" mass="192062">MSQEDTTTKYQNNHYQYNNYNAATNNNTMKYENKRSLTTTTTLKTMATTTATTAVALYENFIPLANSNNNKYPTDSTLDCEPNKSAPFIDVQRFVHQTTNAFNGRPNDDYSLNQTPEYYVDNRDRQEIVPNYENFSFKHHLELDKKVLLQKYFRTALVGPRTNIYENLCRGCNYGVFTARGPLCSFCECIVNGVHSISASPTESSNNIYENICEQCAQFYSGNEEDCLCRKELEVISEQSHDKKQVKPKETSENLKSVLKTGRSEENLLSEKKKVKISKSLSFGKNSKPKKLSSFWETLRKNKVPTRKPLEIVHNVGGYDQVFHTKESFDLQRICELKRSATSCSDQHIYGRLKPRDLDLVKSQEDFLSTQSLTQNERGGHGGGKKRRISKVKFLRSISSNIQEPPELSEKLSKSISSSLTAASATSTSDILQAVYLNNSVCHWMSALRHNLNSSSPSVNTCTLRVSDEECDCLCYPKSIPAKKLLPINPNSCKVLAPVVTNKENILKQSTKLAQSFPLTSSLSNHNEQEEDSLTDTDTDEIEAQRRHTVIQKDSLEDTKEDNQHQSYLATATLEDHYQQMVNKFKIQLVNKQVKQQQQQHYLQPRLAYNEQIVNKHISMASAGVNGGNSLTCTNNNNKNGNTISKSNNIDIPLRQAVNSNHNKAKRQGMYLRLTEHDNLPTAANLDSHQTQVILPEREVPQKDHSNKQNESKSGCESQPAKPSLNSTNLESNTVNEANLNSSLRKESPNVYAKELLTATETPTKRSGVHEGDVLRAFEALLRQERERQQQSNALSDLGETEVEKESQTNSDSLEITTTSQHWNDHTKAGLLQPFGKSGGDKEERNIWTTTMPVFDLLQLIKYLQLSSSLNRVAIHYNNNEKQLFVFLQYISHNGEKYKHATHGQLMRKYQRFLVYQHNSHRHLHNESRAATLPSITAAPLEHSLPTKAANSVDLKLDLMKTNGNIYGRIKVRPSADGGDRGGELAYNKNNNNEDNNDSCECQSEAASGAKLSEIPTVKQIISEYNNNNTNNNNHKKMKKPPEVPKRNPNTKLSPSTELLPPIPLQRTKLSPSTPNSQPIANETKSQEGVRKKDDLESIYQPIWKFKTVGEAQERFKTDEDYYTLKDLQAEEYPAMLNAKSGEILAAALVPEIFIHEEEEDHSEWEPDEEFVFTTTTTNLDQQPRDTVAAHVRRTESLNSSSIHAHQGHDRNGTLRSYLSNNSSLGSSSLSGSTITDFASSTATLASMASSSLRHHLFRNVGIFYSLTDKNLCAIVYDYDRIHAWKYFAKKPINHSNDDAAAVVASSFVIISHDDTINDSGLGKSPTPSAMSHRPKQSPVPVRHQPANGGNSPKCSSESVTTPAKVPQNDQISSAPIANPASLMASIDLVVLAWKHQLLNVNYMEDEEDMIVSKSEISQANKIKENEEPQQFTQRFKSRSTDNILDLPLDDEKKTITERMRSRLQRGILNLNTRSSPKSEKKTYKALRNSQTTSLYLEDGLKPKHPIFGAPLDQLELNRTTNVPRFVADSIEYIERKDRIVQDGLYRACGNKFSIDELKQKLTKSYIYDPKLITADDIHTITSLLKLFFRELPQPLIPQETYTRLARDLLKMQDGIDTFRIAINDMPEPNRSTLAFLMKHLTNVAACSASNRMNASNLAIVWGPSLFALNEDKTYDIGRMNSLAKALIENYNRIFHINERLL</sequence>
<evidence type="ECO:0000313" key="4">
    <source>
        <dbReference type="EnsemblMetazoa" id="SCAU016517-PB"/>
    </source>
</evidence>
<dbReference type="SUPFAM" id="SSF48350">
    <property type="entry name" value="GTPase activation domain, GAP"/>
    <property type="match status" value="1"/>
</dbReference>
<feature type="compositionally biased region" description="Polar residues" evidence="2">
    <location>
        <begin position="1348"/>
        <end position="1368"/>
    </location>
</feature>
<dbReference type="Gene3D" id="1.10.555.10">
    <property type="entry name" value="Rho GTPase activation protein"/>
    <property type="match status" value="1"/>
</dbReference>
<feature type="compositionally biased region" description="Acidic residues" evidence="2">
    <location>
        <begin position="529"/>
        <end position="542"/>
    </location>
</feature>
<dbReference type="PROSITE" id="PS50238">
    <property type="entry name" value="RHOGAP"/>
    <property type="match status" value="1"/>
</dbReference>